<comment type="caution">
    <text evidence="1">The sequence shown here is derived from an EMBL/GenBank/DDBJ whole genome shotgun (WGS) entry which is preliminary data.</text>
</comment>
<evidence type="ECO:0000313" key="2">
    <source>
        <dbReference type="Proteomes" id="UP001175226"/>
    </source>
</evidence>
<organism evidence="1 2">
    <name type="scientific">Armillaria borealis</name>
    <dbReference type="NCBI Taxonomy" id="47425"/>
    <lineage>
        <taxon>Eukaryota</taxon>
        <taxon>Fungi</taxon>
        <taxon>Dikarya</taxon>
        <taxon>Basidiomycota</taxon>
        <taxon>Agaricomycotina</taxon>
        <taxon>Agaricomycetes</taxon>
        <taxon>Agaricomycetidae</taxon>
        <taxon>Agaricales</taxon>
        <taxon>Marasmiineae</taxon>
        <taxon>Physalacriaceae</taxon>
        <taxon>Armillaria</taxon>
    </lineage>
</organism>
<dbReference type="Gene3D" id="3.80.10.10">
    <property type="entry name" value="Ribonuclease Inhibitor"/>
    <property type="match status" value="1"/>
</dbReference>
<protein>
    <recommendedName>
        <fullName evidence="3">F-box domain-containing protein</fullName>
    </recommendedName>
</protein>
<proteinExistence type="predicted"/>
<dbReference type="AlphaFoldDB" id="A0AA39JFU8"/>
<dbReference type="SUPFAM" id="SSF52047">
    <property type="entry name" value="RNI-like"/>
    <property type="match status" value="1"/>
</dbReference>
<reference evidence="1" key="1">
    <citation type="submission" date="2023-06" db="EMBL/GenBank/DDBJ databases">
        <authorList>
            <consortium name="Lawrence Berkeley National Laboratory"/>
            <person name="Ahrendt S."/>
            <person name="Sahu N."/>
            <person name="Indic B."/>
            <person name="Wong-Bajracharya J."/>
            <person name="Merenyi Z."/>
            <person name="Ke H.-M."/>
            <person name="Monk M."/>
            <person name="Kocsube S."/>
            <person name="Drula E."/>
            <person name="Lipzen A."/>
            <person name="Balint B."/>
            <person name="Henrissat B."/>
            <person name="Andreopoulos B."/>
            <person name="Martin F.M."/>
            <person name="Harder C.B."/>
            <person name="Rigling D."/>
            <person name="Ford K.L."/>
            <person name="Foster G.D."/>
            <person name="Pangilinan J."/>
            <person name="Papanicolaou A."/>
            <person name="Barry K."/>
            <person name="LaButti K."/>
            <person name="Viragh M."/>
            <person name="Koriabine M."/>
            <person name="Yan M."/>
            <person name="Riley R."/>
            <person name="Champramary S."/>
            <person name="Plett K.L."/>
            <person name="Tsai I.J."/>
            <person name="Slot J."/>
            <person name="Sipos G."/>
            <person name="Plett J."/>
            <person name="Nagy L.G."/>
            <person name="Grigoriev I.V."/>
        </authorList>
    </citation>
    <scope>NUCLEOTIDE SEQUENCE</scope>
    <source>
        <strain evidence="1">FPL87.14</strain>
    </source>
</reference>
<keyword evidence="2" id="KW-1185">Reference proteome</keyword>
<dbReference type="EMBL" id="JAUEPT010000028">
    <property type="protein sequence ID" value="KAK0441863.1"/>
    <property type="molecule type" value="Genomic_DNA"/>
</dbReference>
<gene>
    <name evidence="1" type="ORF">EV421DRAFT_2036075</name>
</gene>
<dbReference type="InterPro" id="IPR032675">
    <property type="entry name" value="LRR_dom_sf"/>
</dbReference>
<sequence length="681" mass="77466">MPTEDGRDILRDIKRLCCMVQENLVFFGKAGGKTTCTMKVRTARYMMLIERKAEFEKLVDQHLSSPKLALHLISIFQILRPPHMMLPHTQSPRICLGCDCPNHYSPSTTSRDEETAYAGPTFDNLLRSNDSPSPSEECELRDSISAGEARVIAIDDHVAALKKLLSNQLALIGAEMEGLDSERGKVVARIAEHKRLLSPLRRLPPEILYNIFLGTIVFPMPRSQSQRDKYWWDFHPSESSLWTIELVCKTWRRAVLDFPGLWSSINISLSDGNFSSSNFRYLRRLGRQIARTRCHPLSILICAGSPHTSSKPLPPQLSLFLFSIQDRIQSLHLYLPAAMFTFVATLQLYLPILRKLTLLSTNGEEFQKLSRLKLFGDTPLLNVLDTVDIQYVVSVLDLPYHQITHYSTYHVFHPRFRPGPSTFNILRFLSQTRNLETCDLRCEVITNTPDSEDYPRSCPKLQTLFLSSWAIEYPSSVLARLLNVLTLPCLSTLKVHCCVDEGHVRDTAQTFTAIRGAIYRSQSPLTTFHFTHGGIDEEDLLALFFSASSTLQEVKLLEVGPMALTDNILIPLVISDADNVLLPRLHTLHISGEMRFDANLLAEMVESRWTCRGPSFRRLRTIVLRRSLNIEDDKEEGELGRALAFSKLEEYCTEGLNLSYSILSLGPTRFGVRFQEQIEWH</sequence>
<name>A0AA39JFU8_9AGAR</name>
<accession>A0AA39JFU8</accession>
<dbReference type="Proteomes" id="UP001175226">
    <property type="component" value="Unassembled WGS sequence"/>
</dbReference>
<evidence type="ECO:0000313" key="1">
    <source>
        <dbReference type="EMBL" id="KAK0441863.1"/>
    </source>
</evidence>
<evidence type="ECO:0008006" key="3">
    <source>
        <dbReference type="Google" id="ProtNLM"/>
    </source>
</evidence>
<dbReference type="Gene3D" id="1.20.1280.50">
    <property type="match status" value="1"/>
</dbReference>